<dbReference type="Proteomes" id="UP001500051">
    <property type="component" value="Unassembled WGS sequence"/>
</dbReference>
<feature type="signal peptide" evidence="1">
    <location>
        <begin position="1"/>
        <end position="24"/>
    </location>
</feature>
<name>A0ABP7CK23_9ACTN</name>
<keyword evidence="1" id="KW-0732">Signal</keyword>
<gene>
    <name evidence="2" type="ORF">GCM10022204_04390</name>
</gene>
<sequence length="537" mass="57598">MRRRSFLGLAGGLSAAAVGLTPLAGCSSRPPALDATGPPVAGPTYRARTDLPKPVIAGTADGTIPSTYLRYPERPVTTVAGTPGDGRPVSILTQTFSPIPPAVQDNPVWSNLNAALGSPLQIQIVPQADYKIKFATVVAGDSLPDLFFASPDFPRMPELMAARAVDLSDHLSGRAVLDYPNLANLPTACWDVGRFNGRLYGLPSPRGAMQSGILLRRDDLLARRGITGELSDFSDLAGICAEVNDPRAGVWALAAVPLQFIRNMLSIPNFWRFDGTTMQSWWTAPEQEQALEAGRKLFADGLVNPDAFAAPNKKTWFSTGKAYFTDDAFASWPQYYAGVEDEGFAMSGCTIPAFDGGGSGKLWLSFPSYGFAAVGQHAADRVETLLKIADYLAAPFGSAEYLTVRYGRDGGDYELTDGNPAPIGTTGAASQLGVKYVTDAPIVNFVPGRPEAARQLDALLRRLVPDALANDAVYLYSRTVADRFAGSQTRFSSLENDILQGRRPVSDWRAEADSWQSRYGAQMSAELTEAYHAAGRG</sequence>
<dbReference type="RefSeq" id="WP_344810624.1">
    <property type="nucleotide sequence ID" value="NZ_BAAAYX010000002.1"/>
</dbReference>
<comment type="caution">
    <text evidence="2">The sequence shown here is derived from an EMBL/GenBank/DDBJ whole genome shotgun (WGS) entry which is preliminary data.</text>
</comment>
<proteinExistence type="predicted"/>
<keyword evidence="3" id="KW-1185">Reference proteome</keyword>
<reference evidence="3" key="1">
    <citation type="journal article" date="2019" name="Int. J. Syst. Evol. Microbiol.">
        <title>The Global Catalogue of Microorganisms (GCM) 10K type strain sequencing project: providing services to taxonomists for standard genome sequencing and annotation.</title>
        <authorList>
            <consortium name="The Broad Institute Genomics Platform"/>
            <consortium name="The Broad Institute Genome Sequencing Center for Infectious Disease"/>
            <person name="Wu L."/>
            <person name="Ma J."/>
        </authorList>
    </citation>
    <scope>NUCLEOTIDE SEQUENCE [LARGE SCALE GENOMIC DNA]</scope>
    <source>
        <strain evidence="3">JCM 16548</strain>
    </source>
</reference>
<feature type="chain" id="PRO_5045981766" evidence="1">
    <location>
        <begin position="25"/>
        <end position="537"/>
    </location>
</feature>
<accession>A0ABP7CK23</accession>
<dbReference type="EMBL" id="BAAAYX010000002">
    <property type="protein sequence ID" value="GAA3692157.1"/>
    <property type="molecule type" value="Genomic_DNA"/>
</dbReference>
<evidence type="ECO:0000256" key="1">
    <source>
        <dbReference type="SAM" id="SignalP"/>
    </source>
</evidence>
<organism evidence="2 3">
    <name type="scientific">Microlunatus aurantiacus</name>
    <dbReference type="NCBI Taxonomy" id="446786"/>
    <lineage>
        <taxon>Bacteria</taxon>
        <taxon>Bacillati</taxon>
        <taxon>Actinomycetota</taxon>
        <taxon>Actinomycetes</taxon>
        <taxon>Propionibacteriales</taxon>
        <taxon>Propionibacteriaceae</taxon>
        <taxon>Microlunatus</taxon>
    </lineage>
</organism>
<dbReference type="Gene3D" id="3.40.190.10">
    <property type="entry name" value="Periplasmic binding protein-like II"/>
    <property type="match status" value="3"/>
</dbReference>
<evidence type="ECO:0000313" key="2">
    <source>
        <dbReference type="EMBL" id="GAA3692157.1"/>
    </source>
</evidence>
<dbReference type="SUPFAM" id="SSF53850">
    <property type="entry name" value="Periplasmic binding protein-like II"/>
    <property type="match status" value="1"/>
</dbReference>
<protein>
    <submittedName>
        <fullName evidence="2">Extracellular solute-binding protein</fullName>
    </submittedName>
</protein>
<evidence type="ECO:0000313" key="3">
    <source>
        <dbReference type="Proteomes" id="UP001500051"/>
    </source>
</evidence>